<gene>
    <name evidence="2" type="ORF">SAMN06295937_1011131</name>
</gene>
<evidence type="ECO:0000259" key="1">
    <source>
        <dbReference type="Pfam" id="PF17338"/>
    </source>
</evidence>
<dbReference type="AlphaFoldDB" id="A0A1T5CUP8"/>
<reference evidence="3" key="1">
    <citation type="submission" date="2017-02" db="EMBL/GenBank/DDBJ databases">
        <authorList>
            <person name="Varghese N."/>
            <person name="Submissions S."/>
        </authorList>
    </citation>
    <scope>NUCLEOTIDE SEQUENCE [LARGE SCALE GENOMIC DNA]</scope>
    <source>
        <strain evidence="3">R11H</strain>
    </source>
</reference>
<feature type="domain" description="Gene product 88" evidence="1">
    <location>
        <begin position="23"/>
        <end position="259"/>
    </location>
</feature>
<dbReference type="InterPro" id="IPR020290">
    <property type="entry name" value="Gp88"/>
</dbReference>
<evidence type="ECO:0000313" key="2">
    <source>
        <dbReference type="EMBL" id="SKB63097.1"/>
    </source>
</evidence>
<accession>A0A1T5CUP8</accession>
<protein>
    <recommendedName>
        <fullName evidence="1">Gene product 88 domain-containing protein</fullName>
    </recommendedName>
</protein>
<dbReference type="Proteomes" id="UP000190044">
    <property type="component" value="Unassembled WGS sequence"/>
</dbReference>
<sequence>MTLLNDLRARAGVRSLLSDEGSNPKVAKNEKLGVSTAVLHLAPGNMSGREVCPKRSAGCTAACLHFAGSPAYMTAKTQARLKRTRLFFDDRNLFMNILVLEIADHVRRADRKNLIAAVRLNGTSDIVWERKKFVLFPDVKKELARKFPTANLEQNEITRIFPTVQFYDYTAIPGRDSPENYHLTFSMKEDNMLDVIAEMKRGRNVAVVFPVGEVPSTFLGLPVIDGDETDYRPADPSPCVVGLKVKGLRGKADDTGFVHKSHSDLLAA</sequence>
<dbReference type="RefSeq" id="WP_079638732.1">
    <property type="nucleotide sequence ID" value="NZ_FUYP01000011.1"/>
</dbReference>
<organism evidence="2 3">
    <name type="scientific">Sphingopyxis flava</name>
    <dbReference type="NCBI Taxonomy" id="1507287"/>
    <lineage>
        <taxon>Bacteria</taxon>
        <taxon>Pseudomonadati</taxon>
        <taxon>Pseudomonadota</taxon>
        <taxon>Alphaproteobacteria</taxon>
        <taxon>Sphingomonadales</taxon>
        <taxon>Sphingomonadaceae</taxon>
        <taxon>Sphingopyxis</taxon>
    </lineage>
</organism>
<dbReference type="EMBL" id="FUYP01000011">
    <property type="protein sequence ID" value="SKB63097.1"/>
    <property type="molecule type" value="Genomic_DNA"/>
</dbReference>
<name>A0A1T5CUP8_9SPHN</name>
<keyword evidence="3" id="KW-1185">Reference proteome</keyword>
<dbReference type="Pfam" id="PF17338">
    <property type="entry name" value="GP88"/>
    <property type="match status" value="1"/>
</dbReference>
<proteinExistence type="predicted"/>
<dbReference type="OrthoDB" id="8116906at2"/>
<evidence type="ECO:0000313" key="3">
    <source>
        <dbReference type="Proteomes" id="UP000190044"/>
    </source>
</evidence>